<reference evidence="1" key="1">
    <citation type="submission" date="2015-12" db="EMBL/GenBank/DDBJ databases">
        <title>Gene expression during late stages of embryo sac development: a critical building block for successful pollen-pistil interactions.</title>
        <authorList>
            <person name="Liu Y."/>
            <person name="Joly V."/>
            <person name="Sabar M."/>
            <person name="Matton D.P."/>
        </authorList>
    </citation>
    <scope>NUCLEOTIDE SEQUENCE</scope>
</reference>
<accession>A0A0V0GNQ1</accession>
<name>A0A0V0GNQ1_SOLCH</name>
<sequence>MVQVCKIVEGQRYSKRLNEKQITALLKVTCQRPQDRERDILEVRSLPLLFIHMFVEHIFGLWCS</sequence>
<dbReference type="EMBL" id="GEDG01036047">
    <property type="protein sequence ID" value="JAP08907.1"/>
    <property type="molecule type" value="Transcribed_RNA"/>
</dbReference>
<dbReference type="SUPFAM" id="SSF101690">
    <property type="entry name" value="PAZ domain"/>
    <property type="match status" value="1"/>
</dbReference>
<dbReference type="InterPro" id="IPR036085">
    <property type="entry name" value="PAZ_dom_sf"/>
</dbReference>
<organism evidence="1">
    <name type="scientific">Solanum chacoense</name>
    <name type="common">Chaco potato</name>
    <dbReference type="NCBI Taxonomy" id="4108"/>
    <lineage>
        <taxon>Eukaryota</taxon>
        <taxon>Viridiplantae</taxon>
        <taxon>Streptophyta</taxon>
        <taxon>Embryophyta</taxon>
        <taxon>Tracheophyta</taxon>
        <taxon>Spermatophyta</taxon>
        <taxon>Magnoliopsida</taxon>
        <taxon>eudicotyledons</taxon>
        <taxon>Gunneridae</taxon>
        <taxon>Pentapetalae</taxon>
        <taxon>asterids</taxon>
        <taxon>lamiids</taxon>
        <taxon>Solanales</taxon>
        <taxon>Solanaceae</taxon>
        <taxon>Solanoideae</taxon>
        <taxon>Solaneae</taxon>
        <taxon>Solanum</taxon>
    </lineage>
</organism>
<dbReference type="PANTHER" id="PTHR22891">
    <property type="entry name" value="EUKARYOTIC TRANSLATION INITIATION FACTOR 2C"/>
    <property type="match status" value="1"/>
</dbReference>
<protein>
    <submittedName>
        <fullName evidence="1">Putative ovule protein</fullName>
    </submittedName>
</protein>
<dbReference type="AlphaFoldDB" id="A0A0V0GNQ1"/>
<evidence type="ECO:0000313" key="1">
    <source>
        <dbReference type="EMBL" id="JAP08907.1"/>
    </source>
</evidence>
<proteinExistence type="predicted"/>